<evidence type="ECO:0000256" key="1">
    <source>
        <dbReference type="ARBA" id="ARBA00022734"/>
    </source>
</evidence>
<dbReference type="PANTHER" id="PTHR11346">
    <property type="entry name" value="GALECTIN"/>
    <property type="match status" value="1"/>
</dbReference>
<dbReference type="PROSITE" id="PS51304">
    <property type="entry name" value="GALECTIN"/>
    <property type="match status" value="1"/>
</dbReference>
<keyword evidence="2" id="KW-0677">Repeat</keyword>
<comment type="caution">
    <text evidence="6">The sequence shown here is derived from an EMBL/GenBank/DDBJ whole genome shotgun (WGS) entry which is preliminary data.</text>
</comment>
<feature type="region of interest" description="Disordered" evidence="4">
    <location>
        <begin position="389"/>
        <end position="452"/>
    </location>
</feature>
<evidence type="ECO:0000259" key="5">
    <source>
        <dbReference type="PROSITE" id="PS51304"/>
    </source>
</evidence>
<feature type="compositionally biased region" description="Polar residues" evidence="4">
    <location>
        <begin position="291"/>
        <end position="301"/>
    </location>
</feature>
<name>A0A835CS07_APHGI</name>
<feature type="region of interest" description="Disordered" evidence="4">
    <location>
        <begin position="183"/>
        <end position="214"/>
    </location>
</feature>
<reference evidence="6 7" key="1">
    <citation type="submission" date="2020-08" db="EMBL/GenBank/DDBJ databases">
        <title>Aphidius gifuensis genome sequencing and assembly.</title>
        <authorList>
            <person name="Du Z."/>
        </authorList>
    </citation>
    <scope>NUCLEOTIDE SEQUENCE [LARGE SCALE GENOMIC DNA]</scope>
    <source>
        <strain evidence="6">YNYX2018</strain>
        <tissue evidence="6">Adults</tissue>
    </source>
</reference>
<evidence type="ECO:0000313" key="7">
    <source>
        <dbReference type="Proteomes" id="UP000639338"/>
    </source>
</evidence>
<dbReference type="SUPFAM" id="SSF49899">
    <property type="entry name" value="Concanavalin A-like lectins/glucanases"/>
    <property type="match status" value="1"/>
</dbReference>
<dbReference type="SMART" id="SM00908">
    <property type="entry name" value="Gal-bind_lectin"/>
    <property type="match status" value="1"/>
</dbReference>
<evidence type="ECO:0000313" key="6">
    <source>
        <dbReference type="EMBL" id="KAF7990770.1"/>
    </source>
</evidence>
<evidence type="ECO:0000256" key="4">
    <source>
        <dbReference type="SAM" id="MobiDB-lite"/>
    </source>
</evidence>
<sequence>MTSSPILNPEIPFVGAVEGGLSPGKLVNVRGKVPENAVRFAINYQLGPNINPRDDIAIHLSPRFTDGIITRNHINSMSWGPEENSGALWIQPGQAFEIIILCEPLQYRIAINGRHYTEFAHRLPYQRVTHLVIDGDVEIISVFYENINSSPSQAMPPNIPAANFGPPTAGGIYPTLGPQVPSMPQGGNNYYPNPPNTPSTYAGGYNPQPEEESPFSGCLDKVGLAVGGLIAAGGVAAAMNAINKKKDTEDSHEKTDSSNLQNESSGLGGLGALGAALASSLATNALKGDSHGSQGYPSQDSGAGGMLGSILNSLGGSDNSSNRHSSNDLGGLGGLGSLLGGVLNKGGNQQPSYEPSGGYSRPSQSDNTTSDLINSIGGSLFSSALDSLTKHKSHGNDDKSSSYPQKPPQYEDNYGARYDIPPPYQPVPTPPSPSDNKLSADEISKGLGLGDE</sequence>
<dbReference type="CDD" id="cd00070">
    <property type="entry name" value="GLECT"/>
    <property type="match status" value="1"/>
</dbReference>
<feature type="region of interest" description="Disordered" evidence="4">
    <location>
        <begin position="245"/>
        <end position="266"/>
    </location>
</feature>
<dbReference type="EMBL" id="JACMRX010000004">
    <property type="protein sequence ID" value="KAF7990770.1"/>
    <property type="molecule type" value="Genomic_DNA"/>
</dbReference>
<dbReference type="GO" id="GO:0030246">
    <property type="term" value="F:carbohydrate binding"/>
    <property type="evidence" value="ECO:0007669"/>
    <property type="project" value="UniProtKB-UniRule"/>
</dbReference>
<dbReference type="PANTHER" id="PTHR11346:SF176">
    <property type="entry name" value="32 KDA BETA-GALACTOSIDE-BINDING LECTIN LEC-3"/>
    <property type="match status" value="1"/>
</dbReference>
<feature type="compositionally biased region" description="Low complexity" evidence="4">
    <location>
        <begin position="308"/>
        <end position="329"/>
    </location>
</feature>
<dbReference type="Pfam" id="PF00337">
    <property type="entry name" value="Gal-bind_lectin"/>
    <property type="match status" value="1"/>
</dbReference>
<dbReference type="InterPro" id="IPR044156">
    <property type="entry name" value="Galectin-like"/>
</dbReference>
<dbReference type="AlphaFoldDB" id="A0A835CS07"/>
<proteinExistence type="predicted"/>
<evidence type="ECO:0000256" key="3">
    <source>
        <dbReference type="RuleBase" id="RU102079"/>
    </source>
</evidence>
<gene>
    <name evidence="6" type="ORF">HCN44_000575</name>
</gene>
<feature type="compositionally biased region" description="Basic and acidic residues" evidence="4">
    <location>
        <begin position="245"/>
        <end position="256"/>
    </location>
</feature>
<dbReference type="GO" id="GO:0016936">
    <property type="term" value="F:galactoside binding"/>
    <property type="evidence" value="ECO:0007669"/>
    <property type="project" value="TreeGrafter"/>
</dbReference>
<feature type="compositionally biased region" description="Pro residues" evidence="4">
    <location>
        <begin position="420"/>
        <end position="433"/>
    </location>
</feature>
<dbReference type="InterPro" id="IPR013320">
    <property type="entry name" value="ConA-like_dom_sf"/>
</dbReference>
<keyword evidence="7" id="KW-1185">Reference proteome</keyword>
<feature type="compositionally biased region" description="Polar residues" evidence="4">
    <location>
        <begin position="361"/>
        <end position="374"/>
    </location>
</feature>
<protein>
    <recommendedName>
        <fullName evidence="3">Galectin</fullName>
    </recommendedName>
</protein>
<evidence type="ECO:0000256" key="2">
    <source>
        <dbReference type="ARBA" id="ARBA00022737"/>
    </source>
</evidence>
<dbReference type="InterPro" id="IPR001079">
    <property type="entry name" value="Galectin_CRD"/>
</dbReference>
<feature type="region of interest" description="Disordered" evidence="4">
    <location>
        <begin position="341"/>
        <end position="374"/>
    </location>
</feature>
<keyword evidence="1 3" id="KW-0430">Lectin</keyword>
<organism evidence="6 7">
    <name type="scientific">Aphidius gifuensis</name>
    <name type="common">Parasitoid wasp</name>
    <dbReference type="NCBI Taxonomy" id="684658"/>
    <lineage>
        <taxon>Eukaryota</taxon>
        <taxon>Metazoa</taxon>
        <taxon>Ecdysozoa</taxon>
        <taxon>Arthropoda</taxon>
        <taxon>Hexapoda</taxon>
        <taxon>Insecta</taxon>
        <taxon>Pterygota</taxon>
        <taxon>Neoptera</taxon>
        <taxon>Endopterygota</taxon>
        <taxon>Hymenoptera</taxon>
        <taxon>Apocrita</taxon>
        <taxon>Ichneumonoidea</taxon>
        <taxon>Braconidae</taxon>
        <taxon>Aphidiinae</taxon>
        <taxon>Aphidius</taxon>
    </lineage>
</organism>
<feature type="region of interest" description="Disordered" evidence="4">
    <location>
        <begin position="287"/>
        <end position="329"/>
    </location>
</feature>
<dbReference type="FunFam" id="2.60.120.200:FF:000124">
    <property type="entry name" value="Galectin-4"/>
    <property type="match status" value="1"/>
</dbReference>
<dbReference type="SMART" id="SM00276">
    <property type="entry name" value="GLECT"/>
    <property type="match status" value="1"/>
</dbReference>
<dbReference type="OrthoDB" id="6251307at2759"/>
<dbReference type="Gene3D" id="2.60.120.200">
    <property type="match status" value="1"/>
</dbReference>
<feature type="domain" description="Galectin" evidence="5">
    <location>
        <begin position="13"/>
        <end position="145"/>
    </location>
</feature>
<accession>A0A835CS07</accession>
<dbReference type="Proteomes" id="UP000639338">
    <property type="component" value="Unassembled WGS sequence"/>
</dbReference>